<dbReference type="PANTHER" id="PTHR43861">
    <property type="entry name" value="TRANS-ACONITATE 2-METHYLTRANSFERASE-RELATED"/>
    <property type="match status" value="1"/>
</dbReference>
<keyword evidence="2" id="KW-0489">Methyltransferase</keyword>
<dbReference type="SUPFAM" id="SSF53335">
    <property type="entry name" value="S-adenosyl-L-methionine-dependent methyltransferases"/>
    <property type="match status" value="1"/>
</dbReference>
<dbReference type="Proteomes" id="UP000692896">
    <property type="component" value="Unassembled WGS sequence"/>
</dbReference>
<dbReference type="RefSeq" id="WP_214918756.1">
    <property type="nucleotide sequence ID" value="NZ_JAGGNX010000008.1"/>
</dbReference>
<proteinExistence type="predicted"/>
<dbReference type="AlphaFoldDB" id="A0A944HGB0"/>
<comment type="caution">
    <text evidence="2">The sequence shown here is derived from an EMBL/GenBank/DDBJ whole genome shotgun (WGS) entry which is preliminary data.</text>
</comment>
<evidence type="ECO:0000313" key="3">
    <source>
        <dbReference type="Proteomes" id="UP000692896"/>
    </source>
</evidence>
<evidence type="ECO:0000313" key="2">
    <source>
        <dbReference type="EMBL" id="MBT2329499.1"/>
    </source>
</evidence>
<dbReference type="Gene3D" id="3.40.50.150">
    <property type="entry name" value="Vaccinia Virus protein VP39"/>
    <property type="match status" value="1"/>
</dbReference>
<dbReference type="CDD" id="cd02440">
    <property type="entry name" value="AdoMet_MTases"/>
    <property type="match status" value="1"/>
</dbReference>
<feature type="domain" description="Methyltransferase type 11" evidence="1">
    <location>
        <begin position="56"/>
        <end position="150"/>
    </location>
</feature>
<gene>
    <name evidence="2" type="ORF">J7E47_12290</name>
</gene>
<evidence type="ECO:0000259" key="1">
    <source>
        <dbReference type="Pfam" id="PF08241"/>
    </source>
</evidence>
<organism evidence="2 3">
    <name type="scientific">Pseudomonas fluorescens</name>
    <dbReference type="NCBI Taxonomy" id="294"/>
    <lineage>
        <taxon>Bacteria</taxon>
        <taxon>Pseudomonadati</taxon>
        <taxon>Pseudomonadota</taxon>
        <taxon>Gammaproteobacteria</taxon>
        <taxon>Pseudomonadales</taxon>
        <taxon>Pseudomonadaceae</taxon>
        <taxon>Pseudomonas</taxon>
    </lineage>
</organism>
<dbReference type="Pfam" id="PF08241">
    <property type="entry name" value="Methyltransf_11"/>
    <property type="match status" value="1"/>
</dbReference>
<keyword evidence="2" id="KW-0808">Transferase</keyword>
<dbReference type="InterPro" id="IPR013216">
    <property type="entry name" value="Methyltransf_11"/>
</dbReference>
<dbReference type="GO" id="GO:0008757">
    <property type="term" value="F:S-adenosylmethionine-dependent methyltransferase activity"/>
    <property type="evidence" value="ECO:0007669"/>
    <property type="project" value="InterPro"/>
</dbReference>
<dbReference type="GO" id="GO:0032259">
    <property type="term" value="P:methylation"/>
    <property type="evidence" value="ECO:0007669"/>
    <property type="project" value="UniProtKB-KW"/>
</dbReference>
<sequence>MPANLEDKTVNGATTRAFFNERSAYWSEERKTYFSDDVRSYVVDLGQFQTTDTVMDFGAGSGFLTEALLVSGLQKVVVADISPNMLAEIEKNPRLGDKVEMRIAEENGIPAQEAELDGIVTNMVLHHLTSPAQFFVDAKKCLKPAGKLIVTDLIEHTQFDFQKEQHDRWPGFSIMQIEDWMRNAGFSSYTTGKVGKKCCGSVVGAAGGFDVFYALGVR</sequence>
<protein>
    <submittedName>
        <fullName evidence="2">Class I SAM-dependent methyltransferase</fullName>
    </submittedName>
</protein>
<dbReference type="EMBL" id="JAGGOB010000024">
    <property type="protein sequence ID" value="MBT2329499.1"/>
    <property type="molecule type" value="Genomic_DNA"/>
</dbReference>
<dbReference type="InterPro" id="IPR029063">
    <property type="entry name" value="SAM-dependent_MTases_sf"/>
</dbReference>
<dbReference type="PANTHER" id="PTHR43861:SF1">
    <property type="entry name" value="TRANS-ACONITATE 2-METHYLTRANSFERASE"/>
    <property type="match status" value="1"/>
</dbReference>
<accession>A0A944HGB0</accession>
<reference evidence="2" key="1">
    <citation type="submission" date="2021-03" db="EMBL/GenBank/DDBJ databases">
        <title>Genomic analysis provides insights into the functional capacity of soil bacteria communities inhabiting an altitudinal gradient in the Atacama Desert.</title>
        <authorList>
            <person name="Gonzalez M."/>
            <person name="Maldonado J."/>
            <person name="Maza F."/>
            <person name="Hodar C."/>
            <person name="Cortes M."/>
            <person name="Palma R."/>
            <person name="Andreani C."/>
            <person name="Gaete A."/>
            <person name="Vasquez-Dean J."/>
            <person name="Acuna V."/>
            <person name="Aguado M."/>
            <person name="Mandakovic D."/>
            <person name="Latorre M."/>
            <person name="Orellana A."/>
            <person name="Gutierrez R."/>
            <person name="Montecino M."/>
            <person name="Allende M."/>
            <person name="Maass A."/>
            <person name="Cambiazo V."/>
        </authorList>
    </citation>
    <scope>NUCLEOTIDE SEQUENCE</scope>
    <source>
        <strain evidence="2">ISL-25</strain>
    </source>
</reference>
<name>A0A944HGB0_PSEFL</name>